<evidence type="ECO:0000313" key="2">
    <source>
        <dbReference type="Proteomes" id="UP000255283"/>
    </source>
</evidence>
<accession>A0AAQ1ZLC1</accession>
<organism evidence="1 2">
    <name type="scientific">Segatella buccae</name>
    <dbReference type="NCBI Taxonomy" id="28126"/>
    <lineage>
        <taxon>Bacteria</taxon>
        <taxon>Pseudomonadati</taxon>
        <taxon>Bacteroidota</taxon>
        <taxon>Bacteroidia</taxon>
        <taxon>Bacteroidales</taxon>
        <taxon>Prevotellaceae</taxon>
        <taxon>Segatella</taxon>
    </lineage>
</organism>
<dbReference type="AlphaFoldDB" id="A0AAQ1ZLC1"/>
<comment type="caution">
    <text evidence="1">The sequence shown here is derived from an EMBL/GenBank/DDBJ whole genome shotgun (WGS) entry which is preliminary data.</text>
</comment>
<dbReference type="InterPro" id="IPR025427">
    <property type="entry name" value="DUF4160"/>
</dbReference>
<dbReference type="Proteomes" id="UP000255283">
    <property type="component" value="Unassembled WGS sequence"/>
</dbReference>
<reference evidence="1 2" key="1">
    <citation type="submission" date="2018-06" db="EMBL/GenBank/DDBJ databases">
        <authorList>
            <consortium name="Pathogen Informatics"/>
            <person name="Doyle S."/>
        </authorList>
    </citation>
    <scope>NUCLEOTIDE SEQUENCE [LARGE SCALE GENOMIC DNA]</scope>
    <source>
        <strain evidence="1 2">NCTC13063</strain>
    </source>
</reference>
<dbReference type="Pfam" id="PF13711">
    <property type="entry name" value="DUF4160"/>
    <property type="match status" value="1"/>
</dbReference>
<name>A0AAQ1ZLC1_9BACT</name>
<gene>
    <name evidence="1" type="ORF">NCTC13063_02304</name>
</gene>
<sequence length="104" mass="12055">MSVREKISYLCISLLSSDSMPQLSFFYGIIILMNFADHAPAHFHAWYGDYKIMVSIQDGVVKGEMPGRALRMILEWLDLHREELKANWERACKGEPLEKIEPLK</sequence>
<evidence type="ECO:0008006" key="3">
    <source>
        <dbReference type="Google" id="ProtNLM"/>
    </source>
</evidence>
<dbReference type="EMBL" id="UGTJ01000002">
    <property type="protein sequence ID" value="SUB96542.1"/>
    <property type="molecule type" value="Genomic_DNA"/>
</dbReference>
<protein>
    <recommendedName>
        <fullName evidence="3">Transcriptional regulator</fullName>
    </recommendedName>
</protein>
<proteinExistence type="predicted"/>
<evidence type="ECO:0000313" key="1">
    <source>
        <dbReference type="EMBL" id="SUB96542.1"/>
    </source>
</evidence>